<dbReference type="UniPathway" id="UPA00120">
    <property type="reaction ID" value="UER00203"/>
</dbReference>
<evidence type="ECO:0000313" key="6">
    <source>
        <dbReference type="Proteomes" id="UP000054725"/>
    </source>
</evidence>
<evidence type="ECO:0000259" key="4">
    <source>
        <dbReference type="PROSITE" id="PS51176"/>
    </source>
</evidence>
<dbReference type="Gene3D" id="1.20.59.10">
    <property type="entry name" value="Chorismate mutase"/>
    <property type="match status" value="1"/>
</dbReference>
<accession>A0A0W0WKH1</accession>
<comment type="subcellular location">
    <subcellularLocation>
        <location evidence="2">Cytoplasm</location>
    </subcellularLocation>
</comment>
<dbReference type="Pfam" id="PF02153">
    <property type="entry name" value="PDH_N"/>
    <property type="match status" value="1"/>
</dbReference>
<dbReference type="Pfam" id="PF01817">
    <property type="entry name" value="CM_2"/>
    <property type="match status" value="1"/>
</dbReference>
<dbReference type="PATRIC" id="fig|45070.6.peg.2610"/>
<dbReference type="STRING" id="45070.Lnau_2474"/>
<dbReference type="OrthoDB" id="6198144at2"/>
<dbReference type="InterPro" id="IPR002701">
    <property type="entry name" value="CM_II_prokaryot"/>
</dbReference>
<dbReference type="InterPro" id="IPR050812">
    <property type="entry name" value="Preph/Arog_dehydrog"/>
</dbReference>
<dbReference type="PROSITE" id="PS51168">
    <property type="entry name" value="CHORISMATE_MUT_2"/>
    <property type="match status" value="1"/>
</dbReference>
<organism evidence="5 6">
    <name type="scientific">Legionella nautarum</name>
    <dbReference type="NCBI Taxonomy" id="45070"/>
    <lineage>
        <taxon>Bacteria</taxon>
        <taxon>Pseudomonadati</taxon>
        <taxon>Pseudomonadota</taxon>
        <taxon>Gammaproteobacteria</taxon>
        <taxon>Legionellales</taxon>
        <taxon>Legionellaceae</taxon>
        <taxon>Legionella</taxon>
    </lineage>
</organism>
<dbReference type="SUPFAM" id="SSF48600">
    <property type="entry name" value="Chorismate mutase II"/>
    <property type="match status" value="1"/>
</dbReference>
<dbReference type="InterPro" id="IPR046825">
    <property type="entry name" value="PDH_C"/>
</dbReference>
<keyword evidence="2" id="KW-0520">NAD</keyword>
<dbReference type="EMBL" id="LNYO01000024">
    <property type="protein sequence ID" value="KTD32826.1"/>
    <property type="molecule type" value="Genomic_DNA"/>
</dbReference>
<dbReference type="InterPro" id="IPR036291">
    <property type="entry name" value="NAD(P)-bd_dom_sf"/>
</dbReference>
<dbReference type="InterPro" id="IPR036263">
    <property type="entry name" value="Chorismate_II_sf"/>
</dbReference>
<dbReference type="GO" id="GO:0006571">
    <property type="term" value="P:tyrosine biosynthetic process"/>
    <property type="evidence" value="ECO:0007669"/>
    <property type="project" value="UniProtKB-UniPathway"/>
</dbReference>
<dbReference type="InterPro" id="IPR036979">
    <property type="entry name" value="CM_dom_sf"/>
</dbReference>
<dbReference type="InterPro" id="IPR008244">
    <property type="entry name" value="Chor_mut/prephenate_DH_T"/>
</dbReference>
<dbReference type="InterPro" id="IPR011277">
    <property type="entry name" value="CM_T"/>
</dbReference>
<sequence length="375" mass="42765">MPELLKDLRFRIDELDRALITLLSERLEVVNRLTEVKKQQGLPLYCLSREASMLAARQKEATEQGVSPQFINDILRRIIRESYAQENNLGFTCTNPQANKIIIVGGYGKMGSIFSELFSLSNYEVLNLGEMDWPFSAQQFEDASLVLLAVPIDKTSLIISELPPLPSTCILADITSIKSKPIAEMLKVHSGAVVGLHPMFGPHIKNLAKQVIIHCNGRNPHDYEWLLEQLRIWGAQLQPSTPEQHDKMMRFIQVLKHFTSFTYGVYLHSEEADIGELLNFSSPTYRFELAMVGRLLTQSPELYAEIILSSPENIAMLRRYHEMFGFLLQEIEQKGSSSFINYFEETKAFFDQYTSQLLSESNQILAHVNDVKKDC</sequence>
<proteinExistence type="predicted"/>
<keyword evidence="2" id="KW-0413">Isomerase</keyword>
<dbReference type="AlphaFoldDB" id="A0A0W0WKH1"/>
<evidence type="ECO:0000313" key="5">
    <source>
        <dbReference type="EMBL" id="KTD32826.1"/>
    </source>
</evidence>
<protein>
    <recommendedName>
        <fullName evidence="2">T-protein</fullName>
    </recommendedName>
</protein>
<dbReference type="GO" id="GO:0008977">
    <property type="term" value="F:prephenate dehydrogenase (NAD+) activity"/>
    <property type="evidence" value="ECO:0007669"/>
    <property type="project" value="InterPro"/>
</dbReference>
<dbReference type="Proteomes" id="UP000054725">
    <property type="component" value="Unassembled WGS sequence"/>
</dbReference>
<dbReference type="NCBIfam" id="NF008400">
    <property type="entry name" value="PRK11199.1"/>
    <property type="match status" value="1"/>
</dbReference>
<keyword evidence="2" id="KW-0028">Amino-acid biosynthesis</keyword>
<dbReference type="GO" id="GO:0004665">
    <property type="term" value="F:prephenate dehydrogenase (NADP+) activity"/>
    <property type="evidence" value="ECO:0007669"/>
    <property type="project" value="InterPro"/>
</dbReference>
<dbReference type="PANTHER" id="PTHR21363:SF0">
    <property type="entry name" value="PREPHENATE DEHYDROGENASE [NADP(+)]"/>
    <property type="match status" value="1"/>
</dbReference>
<dbReference type="InterPro" id="IPR046826">
    <property type="entry name" value="PDH_N"/>
</dbReference>
<dbReference type="InterPro" id="IPR003099">
    <property type="entry name" value="Prephen_DH"/>
</dbReference>
<dbReference type="Pfam" id="PF20463">
    <property type="entry name" value="PDH_C"/>
    <property type="match status" value="1"/>
</dbReference>
<dbReference type="UniPathway" id="UPA00122">
    <property type="reaction ID" value="UER00961"/>
</dbReference>
<keyword evidence="2" id="KW-0057">Aromatic amino acid biosynthesis</keyword>
<dbReference type="GO" id="GO:0070403">
    <property type="term" value="F:NAD+ binding"/>
    <property type="evidence" value="ECO:0007669"/>
    <property type="project" value="InterPro"/>
</dbReference>
<gene>
    <name evidence="5" type="primary">tyrA</name>
    <name evidence="5" type="ORF">Lnau_2474</name>
</gene>
<dbReference type="SMART" id="SM00830">
    <property type="entry name" value="CM_2"/>
    <property type="match status" value="1"/>
</dbReference>
<keyword evidence="2" id="KW-0963">Cytoplasm</keyword>
<evidence type="ECO:0000256" key="2">
    <source>
        <dbReference type="PIRNR" id="PIRNR001499"/>
    </source>
</evidence>
<keyword evidence="1 2" id="KW-0560">Oxidoreductase</keyword>
<dbReference type="Gene3D" id="1.10.3660.10">
    <property type="entry name" value="6-phosphogluconate dehydrogenase C-terminal like domain"/>
    <property type="match status" value="1"/>
</dbReference>
<reference evidence="5 6" key="1">
    <citation type="submission" date="2015-11" db="EMBL/GenBank/DDBJ databases">
        <title>Genomic analysis of 38 Legionella species identifies large and diverse effector repertoires.</title>
        <authorList>
            <person name="Burstein D."/>
            <person name="Amaro F."/>
            <person name="Zusman T."/>
            <person name="Lifshitz Z."/>
            <person name="Cohen O."/>
            <person name="Gilbert J.A."/>
            <person name="Pupko T."/>
            <person name="Shuman H.A."/>
            <person name="Segal G."/>
        </authorList>
    </citation>
    <scope>NUCLEOTIDE SEQUENCE [LARGE SCALE GENOMIC DNA]</scope>
    <source>
        <strain evidence="5 6">ATCC 49506</strain>
    </source>
</reference>
<dbReference type="RefSeq" id="WP_058505470.1">
    <property type="nucleotide sequence ID" value="NZ_CAAAIF010000004.1"/>
</dbReference>
<dbReference type="GO" id="GO:0005737">
    <property type="term" value="C:cytoplasm"/>
    <property type="evidence" value="ECO:0007669"/>
    <property type="project" value="UniProtKB-SubCell"/>
</dbReference>
<dbReference type="PANTHER" id="PTHR21363">
    <property type="entry name" value="PREPHENATE DEHYDROGENASE"/>
    <property type="match status" value="1"/>
</dbReference>
<dbReference type="Gene3D" id="3.40.50.720">
    <property type="entry name" value="NAD(P)-binding Rossmann-like Domain"/>
    <property type="match status" value="1"/>
</dbReference>
<feature type="domain" description="Chorismate mutase" evidence="3">
    <location>
        <begin position="1"/>
        <end position="90"/>
    </location>
</feature>
<dbReference type="GO" id="GO:0046417">
    <property type="term" value="P:chorismate metabolic process"/>
    <property type="evidence" value="ECO:0007669"/>
    <property type="project" value="InterPro"/>
</dbReference>
<comment type="pathway">
    <text evidence="2">Metabolic intermediate biosynthesis; prephenate biosynthesis; prephenate from chorismate: step 1/1.</text>
</comment>
<dbReference type="GO" id="GO:0004106">
    <property type="term" value="F:chorismate mutase activity"/>
    <property type="evidence" value="ECO:0007669"/>
    <property type="project" value="InterPro"/>
</dbReference>
<keyword evidence="6" id="KW-1185">Reference proteome</keyword>
<dbReference type="InterPro" id="IPR008927">
    <property type="entry name" value="6-PGluconate_DH-like_C_sf"/>
</dbReference>
<dbReference type="SUPFAM" id="SSF51735">
    <property type="entry name" value="NAD(P)-binding Rossmann-fold domains"/>
    <property type="match status" value="1"/>
</dbReference>
<comment type="pathway">
    <text evidence="2">Amino-acid biosynthesis; L-tyrosine biosynthesis; (4-hydroxyphenyl)pyruvate from prephenate (NAD(+) route): step 1/1.</text>
</comment>
<dbReference type="SUPFAM" id="SSF48179">
    <property type="entry name" value="6-phosphogluconate dehydrogenase C-terminal domain-like"/>
    <property type="match status" value="1"/>
</dbReference>
<feature type="domain" description="Prephenate/arogenate dehydrogenase" evidence="4">
    <location>
        <begin position="99"/>
        <end position="361"/>
    </location>
</feature>
<dbReference type="NCBIfam" id="TIGR01799">
    <property type="entry name" value="CM_T"/>
    <property type="match status" value="1"/>
</dbReference>
<evidence type="ECO:0000259" key="3">
    <source>
        <dbReference type="PROSITE" id="PS51168"/>
    </source>
</evidence>
<dbReference type="PROSITE" id="PS51176">
    <property type="entry name" value="PDH_ADH"/>
    <property type="match status" value="1"/>
</dbReference>
<comment type="caution">
    <text evidence="5">The sequence shown here is derived from an EMBL/GenBank/DDBJ whole genome shotgun (WGS) entry which is preliminary data.</text>
</comment>
<name>A0A0W0WKH1_9GAMM</name>
<dbReference type="PIRSF" id="PIRSF001499">
    <property type="entry name" value="Chor_mut_pdh_Tpr"/>
    <property type="match status" value="1"/>
</dbReference>
<keyword evidence="2" id="KW-0827">Tyrosine biosynthesis</keyword>
<evidence type="ECO:0000256" key="1">
    <source>
        <dbReference type="ARBA" id="ARBA00023002"/>
    </source>
</evidence>